<dbReference type="SUPFAM" id="SSF53955">
    <property type="entry name" value="Lysozyme-like"/>
    <property type="match status" value="1"/>
</dbReference>
<comment type="caution">
    <text evidence="3">The sequence shown here is derived from an EMBL/GenBank/DDBJ whole genome shotgun (WGS) entry which is preliminary data.</text>
</comment>
<evidence type="ECO:0000256" key="1">
    <source>
        <dbReference type="SAM" id="Phobius"/>
    </source>
</evidence>
<sequence length="206" mass="23298">MRDKMNYTIKRKKSWGGRIALILLAFVVFAALLTGMWFAIGGGREYIMKRAYPLEYEETVLEESKEAGLDPALVFAVIKTESNFDCEAESHAGARGLMQMMPETFVWLQSKRGESGAFTEEDLYTPAVNIRYGCYYLAWLCQRYEILETALAAYNAGPGNVDRWLADSETSVDGKNLSSIPIGETRRYVESVAGNYQVYKELYQIS</sequence>
<feature type="transmembrane region" description="Helical" evidence="1">
    <location>
        <begin position="21"/>
        <end position="40"/>
    </location>
</feature>
<keyword evidence="1" id="KW-0472">Membrane</keyword>
<dbReference type="Proteomes" id="UP000249377">
    <property type="component" value="Unassembled WGS sequence"/>
</dbReference>
<keyword evidence="1" id="KW-0812">Transmembrane</keyword>
<protein>
    <submittedName>
        <fullName evidence="3">Lytic transglycosylase domain-containing protein</fullName>
    </submittedName>
</protein>
<keyword evidence="1" id="KW-1133">Transmembrane helix</keyword>
<evidence type="ECO:0000313" key="3">
    <source>
        <dbReference type="EMBL" id="RAQ29141.1"/>
    </source>
</evidence>
<keyword evidence="4" id="KW-1185">Reference proteome</keyword>
<dbReference type="InterPro" id="IPR023346">
    <property type="entry name" value="Lysozyme-like_dom_sf"/>
</dbReference>
<dbReference type="Pfam" id="PF01464">
    <property type="entry name" value="SLT"/>
    <property type="match status" value="1"/>
</dbReference>
<gene>
    <name evidence="3" type="ORF">DPQ25_06520</name>
</gene>
<evidence type="ECO:0000259" key="2">
    <source>
        <dbReference type="Pfam" id="PF01464"/>
    </source>
</evidence>
<organism evidence="3 4">
    <name type="scientific">Hydrogeniiclostridium mannosilyticum</name>
    <dbReference type="NCBI Taxonomy" id="2764322"/>
    <lineage>
        <taxon>Bacteria</taxon>
        <taxon>Bacillati</taxon>
        <taxon>Bacillota</taxon>
        <taxon>Clostridia</taxon>
        <taxon>Eubacteriales</taxon>
        <taxon>Acutalibacteraceae</taxon>
        <taxon>Hydrogeniiclostridium</taxon>
    </lineage>
</organism>
<name>A0A328UDK7_9FIRM</name>
<dbReference type="Gene3D" id="1.10.530.10">
    <property type="match status" value="1"/>
</dbReference>
<dbReference type="InterPro" id="IPR008258">
    <property type="entry name" value="Transglycosylase_SLT_dom_1"/>
</dbReference>
<accession>A0A328UDK7</accession>
<proteinExistence type="predicted"/>
<dbReference type="CDD" id="cd16896">
    <property type="entry name" value="LT_Slt70-like"/>
    <property type="match status" value="1"/>
</dbReference>
<dbReference type="AlphaFoldDB" id="A0A328UDK7"/>
<evidence type="ECO:0000313" key="4">
    <source>
        <dbReference type="Proteomes" id="UP000249377"/>
    </source>
</evidence>
<dbReference type="PANTHER" id="PTHR37423:SF2">
    <property type="entry name" value="MEMBRANE-BOUND LYTIC MUREIN TRANSGLYCOSYLASE C"/>
    <property type="match status" value="1"/>
</dbReference>
<dbReference type="EMBL" id="QLYR01000003">
    <property type="protein sequence ID" value="RAQ29141.1"/>
    <property type="molecule type" value="Genomic_DNA"/>
</dbReference>
<dbReference type="PANTHER" id="PTHR37423">
    <property type="entry name" value="SOLUBLE LYTIC MUREIN TRANSGLYCOSYLASE-RELATED"/>
    <property type="match status" value="1"/>
</dbReference>
<reference evidence="3 4" key="1">
    <citation type="submission" date="2018-06" db="EMBL/GenBank/DDBJ databases">
        <title>Noncontiguous genome sequence of Ruminococcaceae bacterium ASD2818.</title>
        <authorList>
            <person name="Chaplin A.V."/>
            <person name="Sokolova S.R."/>
            <person name="Kochetkova T.O."/>
            <person name="Goltsov A.Y."/>
            <person name="Trofimov D.Y."/>
            <person name="Efimov B.A."/>
        </authorList>
    </citation>
    <scope>NUCLEOTIDE SEQUENCE [LARGE SCALE GENOMIC DNA]</scope>
    <source>
        <strain evidence="3 4">ASD2818</strain>
    </source>
</reference>
<feature type="domain" description="Transglycosylase SLT" evidence="2">
    <location>
        <begin position="61"/>
        <end position="170"/>
    </location>
</feature>